<evidence type="ECO:0000256" key="1">
    <source>
        <dbReference type="ARBA" id="ARBA00004496"/>
    </source>
</evidence>
<organism evidence="8 9">
    <name type="scientific">Jeotgalicoccus saudimassiliensis</name>
    <dbReference type="NCBI Taxonomy" id="1461582"/>
    <lineage>
        <taxon>Bacteria</taxon>
        <taxon>Bacillati</taxon>
        <taxon>Bacillota</taxon>
        <taxon>Bacilli</taxon>
        <taxon>Bacillales</taxon>
        <taxon>Staphylococcaceae</taxon>
        <taxon>Jeotgalicoccus</taxon>
    </lineage>
</organism>
<dbReference type="PANTHER" id="PTHR33602">
    <property type="entry name" value="REGULATORY PROTEIN RECX FAMILY PROTEIN"/>
    <property type="match status" value="1"/>
</dbReference>
<comment type="subcellular location">
    <subcellularLocation>
        <location evidence="1 5">Cytoplasm</location>
    </subcellularLocation>
</comment>
<reference evidence="8 9" key="1">
    <citation type="submission" date="2014-07" db="EMBL/GenBank/DDBJ databases">
        <authorList>
            <person name="Urmite Genomes Urmite Genomes"/>
        </authorList>
    </citation>
    <scope>NUCLEOTIDE SEQUENCE [LARGE SCALE GENOMIC DNA]</scope>
    <source>
        <strain evidence="8 9">13MG44_air</strain>
    </source>
</reference>
<dbReference type="EMBL" id="CCSE01000001">
    <property type="protein sequence ID" value="CEA03962.1"/>
    <property type="molecule type" value="Genomic_DNA"/>
</dbReference>
<evidence type="ECO:0000256" key="4">
    <source>
        <dbReference type="ARBA" id="ARBA00022490"/>
    </source>
</evidence>
<keyword evidence="9" id="KW-1185">Reference proteome</keyword>
<keyword evidence="4 5" id="KW-0963">Cytoplasm</keyword>
<gene>
    <name evidence="5 8" type="primary">recX</name>
    <name evidence="8" type="ORF">BN1048_02270</name>
</gene>
<comment type="similarity">
    <text evidence="2 5">Belongs to the RecX family.</text>
</comment>
<dbReference type="GO" id="GO:0006282">
    <property type="term" value="P:regulation of DNA repair"/>
    <property type="evidence" value="ECO:0007669"/>
    <property type="project" value="UniProtKB-UniRule"/>
</dbReference>
<proteinExistence type="inferred from homology"/>
<dbReference type="InterPro" id="IPR036388">
    <property type="entry name" value="WH-like_DNA-bd_sf"/>
</dbReference>
<evidence type="ECO:0000256" key="2">
    <source>
        <dbReference type="ARBA" id="ARBA00009695"/>
    </source>
</evidence>
<dbReference type="Proteomes" id="UP000044136">
    <property type="component" value="Unassembled WGS sequence"/>
</dbReference>
<sequence length="256" mass="30598">MKIKRIVKLKREMYDVLFDDGQSIKVHEESLVRYVLIPGKELDEDEFNEIVRNIQYDQAYVAAIKYISYKIRSIREMGDYLNGDYEDEVVSRTLLRLQDEGYLNDENYARSLRNTLLNTTDKGPGHLQRELKKHSIPENTIYEETEAFDELIDSERMNKLKDKFLRTHRGSYSQFKQKLREKLTQRGYRSHHFELIDFDDDFDEDSYFEKDFEKYYNRYQKKESGFKLKQKMIAAMLSKGYAYDKISEKLGGMNDG</sequence>
<feature type="domain" description="RecX third three-helical" evidence="7">
    <location>
        <begin position="213"/>
        <end position="248"/>
    </location>
</feature>
<comment type="function">
    <text evidence="5">Modulates RecA activity.</text>
</comment>
<dbReference type="HOGENOM" id="CLU_066607_4_0_9"/>
<dbReference type="HAMAP" id="MF_01114">
    <property type="entry name" value="RecX"/>
    <property type="match status" value="1"/>
</dbReference>
<dbReference type="InterPro" id="IPR053925">
    <property type="entry name" value="RecX_HTH_3rd"/>
</dbReference>
<accession>A0A078MEU5</accession>
<evidence type="ECO:0000259" key="7">
    <source>
        <dbReference type="Pfam" id="PF21981"/>
    </source>
</evidence>
<evidence type="ECO:0000256" key="3">
    <source>
        <dbReference type="ARBA" id="ARBA00018111"/>
    </source>
</evidence>
<dbReference type="Gene3D" id="1.10.10.10">
    <property type="entry name" value="Winged helix-like DNA-binding domain superfamily/Winged helix DNA-binding domain"/>
    <property type="match status" value="3"/>
</dbReference>
<dbReference type="GO" id="GO:0005737">
    <property type="term" value="C:cytoplasm"/>
    <property type="evidence" value="ECO:0007669"/>
    <property type="project" value="UniProtKB-SubCell"/>
</dbReference>
<dbReference type="STRING" id="1461582.BN1048_02270"/>
<dbReference type="InterPro" id="IPR053924">
    <property type="entry name" value="RecX_HTH_2nd"/>
</dbReference>
<dbReference type="OrthoDB" id="5421057at2"/>
<dbReference type="InterPro" id="IPR003783">
    <property type="entry name" value="Regulatory_RecX"/>
</dbReference>
<dbReference type="RefSeq" id="WP_035811346.1">
    <property type="nucleotide sequence ID" value="NZ_CCSE01000001.1"/>
</dbReference>
<name>A0A078MEU5_9STAP</name>
<evidence type="ECO:0000313" key="9">
    <source>
        <dbReference type="Proteomes" id="UP000044136"/>
    </source>
</evidence>
<evidence type="ECO:0000313" key="8">
    <source>
        <dbReference type="EMBL" id="CEA03962.1"/>
    </source>
</evidence>
<dbReference type="Pfam" id="PF21981">
    <property type="entry name" value="RecX_HTH3"/>
    <property type="match status" value="1"/>
</dbReference>
<evidence type="ECO:0000256" key="5">
    <source>
        <dbReference type="HAMAP-Rule" id="MF_01114"/>
    </source>
</evidence>
<dbReference type="eggNOG" id="COG2137">
    <property type="taxonomic scope" value="Bacteria"/>
</dbReference>
<dbReference type="Pfam" id="PF02631">
    <property type="entry name" value="RecX_HTH2"/>
    <property type="match status" value="1"/>
</dbReference>
<dbReference type="PANTHER" id="PTHR33602:SF1">
    <property type="entry name" value="REGULATORY PROTEIN RECX FAMILY PROTEIN"/>
    <property type="match status" value="1"/>
</dbReference>
<dbReference type="AlphaFoldDB" id="A0A078MEU5"/>
<feature type="domain" description="RecX second three-helical" evidence="6">
    <location>
        <begin position="104"/>
        <end position="141"/>
    </location>
</feature>
<protein>
    <recommendedName>
        <fullName evidence="3 5">Regulatory protein RecX</fullName>
    </recommendedName>
</protein>
<evidence type="ECO:0000259" key="6">
    <source>
        <dbReference type="Pfam" id="PF02631"/>
    </source>
</evidence>